<sequence>MSDYSSHTVVQLRELLKQRDLSPQGLKNELVQRLEQSDRAAESSPAQESGEVSEQKQKEVPEQKQEEQAAEGETGAAGNAETAEGEASASAPVAEPASAHTPAAQPEPDVKQMAIDLLHKKLHRARKFGQEQEQIDALQKQLVRIEKFGLDKSMPLAQELGVVPAAPAAQQQRHRPANKKRAHKGPKSSRRSHY</sequence>
<dbReference type="SMART" id="SM00513">
    <property type="entry name" value="SAP"/>
    <property type="match status" value="1"/>
</dbReference>
<dbReference type="GO" id="GO:0005634">
    <property type="term" value="C:nucleus"/>
    <property type="evidence" value="ECO:0007669"/>
    <property type="project" value="TreeGrafter"/>
</dbReference>
<gene>
    <name evidence="5" type="ORF">BN860_03246g</name>
</gene>
<feature type="region of interest" description="Disordered" evidence="3">
    <location>
        <begin position="165"/>
        <end position="194"/>
    </location>
</feature>
<evidence type="ECO:0000256" key="1">
    <source>
        <dbReference type="ARBA" id="ARBA00022553"/>
    </source>
</evidence>
<dbReference type="InterPro" id="IPR052240">
    <property type="entry name" value="SAP_domain_ribonucleoprotein"/>
</dbReference>
<dbReference type="InterPro" id="IPR040746">
    <property type="entry name" value="THO1_MOS11_C"/>
</dbReference>
<keyword evidence="6" id="KW-1185">Reference proteome</keyword>
<comment type="similarity">
    <text evidence="2">Belongs to the SAP domain-containing ribonucleoprotein family.</text>
</comment>
<dbReference type="SUPFAM" id="SSF68906">
    <property type="entry name" value="SAP domain"/>
    <property type="match status" value="1"/>
</dbReference>
<dbReference type="InterPro" id="IPR003034">
    <property type="entry name" value="SAP_dom"/>
</dbReference>
<proteinExistence type="inferred from homology"/>
<dbReference type="Pfam" id="PF18592">
    <property type="entry name" value="Tho1_MOS11_C"/>
    <property type="match status" value="1"/>
</dbReference>
<evidence type="ECO:0000259" key="4">
    <source>
        <dbReference type="PROSITE" id="PS50800"/>
    </source>
</evidence>
<keyword evidence="1" id="KW-0597">Phosphoprotein</keyword>
<dbReference type="PANTHER" id="PTHR46551:SF1">
    <property type="entry name" value="SAP DOMAIN-CONTAINING RIBONUCLEOPROTEIN"/>
    <property type="match status" value="1"/>
</dbReference>
<dbReference type="OrthoDB" id="445357at2759"/>
<feature type="region of interest" description="Disordered" evidence="3">
    <location>
        <begin position="14"/>
        <end position="113"/>
    </location>
</feature>
<accession>A0A8J2T8S8</accession>
<evidence type="ECO:0000256" key="3">
    <source>
        <dbReference type="SAM" id="MobiDB-lite"/>
    </source>
</evidence>
<feature type="compositionally biased region" description="Low complexity" evidence="3">
    <location>
        <begin position="71"/>
        <end position="99"/>
    </location>
</feature>
<dbReference type="AlphaFoldDB" id="A0A8J2T8S8"/>
<evidence type="ECO:0000313" key="5">
    <source>
        <dbReference type="EMBL" id="CDF89394.1"/>
    </source>
</evidence>
<dbReference type="EMBL" id="HG316457">
    <property type="protein sequence ID" value="CDF89394.1"/>
    <property type="molecule type" value="Genomic_DNA"/>
</dbReference>
<reference evidence="6" key="1">
    <citation type="journal article" date="2013" name="Genome Announc.">
        <title>Genome sequence of the food spoilage yeast Zygosaccharomyces bailii CLIB 213(T).</title>
        <authorList>
            <person name="Galeote V."/>
            <person name="Bigey F."/>
            <person name="Devillers H."/>
            <person name="Neuveglise C."/>
            <person name="Dequin S."/>
        </authorList>
    </citation>
    <scope>NUCLEOTIDE SEQUENCE [LARGE SCALE GENOMIC DNA]</scope>
    <source>
        <strain evidence="6">CLIB 213 / ATCC 58445 / CBS 680 / CCRC 21525 / NBRC 1098 / NCYC 1416 / NRRL Y-2227</strain>
    </source>
</reference>
<name>A0A8J2T8S8_ZYGB2</name>
<dbReference type="InterPro" id="IPR036361">
    <property type="entry name" value="SAP_dom_sf"/>
</dbReference>
<evidence type="ECO:0000256" key="2">
    <source>
        <dbReference type="ARBA" id="ARBA00046328"/>
    </source>
</evidence>
<feature type="compositionally biased region" description="Basic and acidic residues" evidence="3">
    <location>
        <begin position="53"/>
        <end position="67"/>
    </location>
</feature>
<feature type="domain" description="SAP" evidence="4">
    <location>
        <begin position="4"/>
        <end position="38"/>
    </location>
</feature>
<protein>
    <submittedName>
        <fullName evidence="5">ZYBA0S04-03246g1_1</fullName>
    </submittedName>
</protein>
<dbReference type="PANTHER" id="PTHR46551">
    <property type="entry name" value="SAP DOMAIN-CONTAINING RIBONUCLEOPROTEIN"/>
    <property type="match status" value="1"/>
</dbReference>
<dbReference type="Gene3D" id="1.10.720.30">
    <property type="entry name" value="SAP domain"/>
    <property type="match status" value="1"/>
</dbReference>
<dbReference type="GO" id="GO:0016973">
    <property type="term" value="P:poly(A)+ mRNA export from nucleus"/>
    <property type="evidence" value="ECO:0007669"/>
    <property type="project" value="TreeGrafter"/>
</dbReference>
<feature type="compositionally biased region" description="Basic and acidic residues" evidence="3">
    <location>
        <begin position="30"/>
        <end position="41"/>
    </location>
</feature>
<feature type="compositionally biased region" description="Basic residues" evidence="3">
    <location>
        <begin position="172"/>
        <end position="194"/>
    </location>
</feature>
<evidence type="ECO:0000313" key="6">
    <source>
        <dbReference type="Proteomes" id="UP000019375"/>
    </source>
</evidence>
<dbReference type="Pfam" id="PF02037">
    <property type="entry name" value="SAP"/>
    <property type="match status" value="1"/>
</dbReference>
<dbReference type="PROSITE" id="PS50800">
    <property type="entry name" value="SAP"/>
    <property type="match status" value="1"/>
</dbReference>
<organism evidence="5 6">
    <name type="scientific">Zygosaccharomyces bailii (strain CLIB 213 / ATCC 58445 / CBS 680 / BCRC 21525 / NBRC 1098 / NCYC 1416 / NRRL Y-2227)</name>
    <dbReference type="NCBI Taxonomy" id="1333698"/>
    <lineage>
        <taxon>Eukaryota</taxon>
        <taxon>Fungi</taxon>
        <taxon>Dikarya</taxon>
        <taxon>Ascomycota</taxon>
        <taxon>Saccharomycotina</taxon>
        <taxon>Saccharomycetes</taxon>
        <taxon>Saccharomycetales</taxon>
        <taxon>Saccharomycetaceae</taxon>
        <taxon>Zygosaccharomyces</taxon>
    </lineage>
</organism>
<dbReference type="Proteomes" id="UP000019375">
    <property type="component" value="Unassembled WGS sequence"/>
</dbReference>